<dbReference type="PROSITE" id="PS60028">
    <property type="entry name" value="SCORPION_CALCINE"/>
    <property type="match status" value="1"/>
</dbReference>
<evidence type="ECO:0000256" key="7">
    <source>
        <dbReference type="SAM" id="Phobius"/>
    </source>
</evidence>
<keyword evidence="10" id="KW-1185">Reference proteome</keyword>
<keyword evidence="6" id="KW-0108">Calcium channel impairing toxin</keyword>
<keyword evidence="8" id="KW-0732">Signal</keyword>
<evidence type="ECO:0000256" key="6">
    <source>
        <dbReference type="ARBA" id="ARBA00023297"/>
    </source>
</evidence>
<organism evidence="9 10">
    <name type="scientific">Elysia chlorotica</name>
    <name type="common">Eastern emerald elysia</name>
    <name type="synonym">Sea slug</name>
    <dbReference type="NCBI Taxonomy" id="188477"/>
    <lineage>
        <taxon>Eukaryota</taxon>
        <taxon>Metazoa</taxon>
        <taxon>Spiralia</taxon>
        <taxon>Lophotrochozoa</taxon>
        <taxon>Mollusca</taxon>
        <taxon>Gastropoda</taxon>
        <taxon>Heterobranchia</taxon>
        <taxon>Euthyneura</taxon>
        <taxon>Panpulmonata</taxon>
        <taxon>Sacoglossa</taxon>
        <taxon>Placobranchoidea</taxon>
        <taxon>Plakobranchidae</taxon>
        <taxon>Elysia</taxon>
    </lineage>
</organism>
<feature type="transmembrane region" description="Helical" evidence="7">
    <location>
        <begin position="130"/>
        <end position="151"/>
    </location>
</feature>
<feature type="signal peptide" evidence="8">
    <location>
        <begin position="1"/>
        <end position="24"/>
    </location>
</feature>
<name>A0A433TS73_ELYCH</name>
<reference evidence="9 10" key="1">
    <citation type="submission" date="2019-01" db="EMBL/GenBank/DDBJ databases">
        <title>A draft genome assembly of the solar-powered sea slug Elysia chlorotica.</title>
        <authorList>
            <person name="Cai H."/>
            <person name="Li Q."/>
            <person name="Fang X."/>
            <person name="Li J."/>
            <person name="Curtis N.E."/>
            <person name="Altenburger A."/>
            <person name="Shibata T."/>
            <person name="Feng M."/>
            <person name="Maeda T."/>
            <person name="Schwartz J.A."/>
            <person name="Shigenobu S."/>
            <person name="Lundholm N."/>
            <person name="Nishiyama T."/>
            <person name="Yang H."/>
            <person name="Hasebe M."/>
            <person name="Li S."/>
            <person name="Pierce S.K."/>
            <person name="Wang J."/>
        </authorList>
    </citation>
    <scope>NUCLEOTIDE SEQUENCE [LARGE SCALE GENOMIC DNA]</scope>
    <source>
        <strain evidence="9">EC2010</strain>
        <tissue evidence="9">Whole organism of an adult</tissue>
    </source>
</reference>
<comment type="subcellular location">
    <subcellularLocation>
        <location evidence="1">Secreted</location>
    </subcellularLocation>
</comment>
<dbReference type="Proteomes" id="UP000271974">
    <property type="component" value="Unassembled WGS sequence"/>
</dbReference>
<dbReference type="GO" id="GO:0005576">
    <property type="term" value="C:extracellular region"/>
    <property type="evidence" value="ECO:0007669"/>
    <property type="project" value="UniProtKB-SubCell"/>
</dbReference>
<sequence>MNCERGIAIVTLVLVVCVGHTCLGFNCKFPNEGCERDEDCCSRKCVDAHPGTNARCTKLGLHKPCLYTYQCEDRLRCGNNSCCAKYWGICKHARDCCDKTHHCYEVDDFYYKRCLMAPSLGIALSSCLQVHFYIVCFLVASLATLAPSYMCGTRSH</sequence>
<keyword evidence="7" id="KW-1133">Transmembrane helix</keyword>
<comment type="similarity">
    <text evidence="2">Belongs to the scorpion calcin family.</text>
</comment>
<proteinExistence type="inferred from homology"/>
<accession>A0A433TS73</accession>
<evidence type="ECO:0000256" key="8">
    <source>
        <dbReference type="SAM" id="SignalP"/>
    </source>
</evidence>
<keyword evidence="7" id="KW-0812">Transmembrane</keyword>
<dbReference type="EMBL" id="RQTK01000207">
    <property type="protein sequence ID" value="RUS84381.1"/>
    <property type="molecule type" value="Genomic_DNA"/>
</dbReference>
<keyword evidence="7" id="KW-0472">Membrane</keyword>
<gene>
    <name evidence="9" type="ORF">EGW08_007843</name>
</gene>
<evidence type="ECO:0000313" key="10">
    <source>
        <dbReference type="Proteomes" id="UP000271974"/>
    </source>
</evidence>
<keyword evidence="3" id="KW-0964">Secreted</keyword>
<dbReference type="AlphaFoldDB" id="A0A433TS73"/>
<protein>
    <recommendedName>
        <fullName evidence="11">Granulins domain-containing protein</fullName>
    </recommendedName>
</protein>
<evidence type="ECO:0000256" key="1">
    <source>
        <dbReference type="ARBA" id="ARBA00004613"/>
    </source>
</evidence>
<evidence type="ECO:0000256" key="4">
    <source>
        <dbReference type="ARBA" id="ARBA00022656"/>
    </source>
</evidence>
<comment type="caution">
    <text evidence="9">The sequence shown here is derived from an EMBL/GenBank/DDBJ whole genome shotgun (WGS) entry which is preliminary data.</text>
</comment>
<evidence type="ECO:0000313" key="9">
    <source>
        <dbReference type="EMBL" id="RUS84381.1"/>
    </source>
</evidence>
<dbReference type="GO" id="GO:0090729">
    <property type="term" value="F:toxin activity"/>
    <property type="evidence" value="ECO:0007669"/>
    <property type="project" value="UniProtKB-KW"/>
</dbReference>
<keyword evidence="6" id="KW-1219">Ryanodine-sensitive calcium-release channel impairing toxin</keyword>
<evidence type="ECO:0000256" key="2">
    <source>
        <dbReference type="ARBA" id="ARBA00008992"/>
    </source>
</evidence>
<evidence type="ECO:0000256" key="3">
    <source>
        <dbReference type="ARBA" id="ARBA00022525"/>
    </source>
</evidence>
<evidence type="ECO:0000256" key="5">
    <source>
        <dbReference type="ARBA" id="ARBA00023157"/>
    </source>
</evidence>
<dbReference type="InterPro" id="IPR012632">
    <property type="entry name" value="Scorpion_calcine"/>
</dbReference>
<evidence type="ECO:0008006" key="11">
    <source>
        <dbReference type="Google" id="ProtNLM"/>
    </source>
</evidence>
<dbReference type="OrthoDB" id="6122430at2759"/>
<dbReference type="GO" id="GO:0019855">
    <property type="term" value="F:calcium channel inhibitor activity"/>
    <property type="evidence" value="ECO:0007669"/>
    <property type="project" value="InterPro"/>
</dbReference>
<keyword evidence="4" id="KW-0800">Toxin</keyword>
<keyword evidence="6" id="KW-0872">Ion channel impairing toxin</keyword>
<feature type="chain" id="PRO_5019314803" description="Granulins domain-containing protein" evidence="8">
    <location>
        <begin position="25"/>
        <end position="156"/>
    </location>
</feature>
<keyword evidence="5" id="KW-1015">Disulfide bond</keyword>